<dbReference type="AlphaFoldDB" id="A0A182PV26"/>
<proteinExistence type="predicted"/>
<sequence>MVGFLQQGSLVDVSAEAEEDALVEEWVAVGHNSSVRFLLQQYGGTPPAGQLGGRVGGGGGGRVGGGVGGGGT</sequence>
<name>A0A182PV26_9DIPT</name>
<accession>A0A182PV26</accession>
<organism evidence="2 3">
    <name type="scientific">Anopheles epiroticus</name>
    <dbReference type="NCBI Taxonomy" id="199890"/>
    <lineage>
        <taxon>Eukaryota</taxon>
        <taxon>Metazoa</taxon>
        <taxon>Ecdysozoa</taxon>
        <taxon>Arthropoda</taxon>
        <taxon>Hexapoda</taxon>
        <taxon>Insecta</taxon>
        <taxon>Pterygota</taxon>
        <taxon>Neoptera</taxon>
        <taxon>Endopterygota</taxon>
        <taxon>Diptera</taxon>
        <taxon>Nematocera</taxon>
        <taxon>Culicoidea</taxon>
        <taxon>Culicidae</taxon>
        <taxon>Anophelinae</taxon>
        <taxon>Anopheles</taxon>
    </lineage>
</organism>
<keyword evidence="3" id="KW-1185">Reference proteome</keyword>
<protein>
    <submittedName>
        <fullName evidence="2">Uncharacterized protein</fullName>
    </submittedName>
</protein>
<dbReference type="EnsemblMetazoa" id="AEPI010813-RA">
    <property type="protein sequence ID" value="AEPI010813-PA"/>
    <property type="gene ID" value="AEPI010813"/>
</dbReference>
<reference evidence="2" key="2">
    <citation type="submission" date="2020-05" db="UniProtKB">
        <authorList>
            <consortium name="EnsemblMetazoa"/>
        </authorList>
    </citation>
    <scope>IDENTIFICATION</scope>
    <source>
        <strain evidence="2">Epiroticus2</strain>
    </source>
</reference>
<evidence type="ECO:0000313" key="3">
    <source>
        <dbReference type="Proteomes" id="UP000075885"/>
    </source>
</evidence>
<feature type="region of interest" description="Disordered" evidence="1">
    <location>
        <begin position="49"/>
        <end position="72"/>
    </location>
</feature>
<feature type="compositionally biased region" description="Gly residues" evidence="1">
    <location>
        <begin position="50"/>
        <end position="72"/>
    </location>
</feature>
<evidence type="ECO:0000256" key="1">
    <source>
        <dbReference type="SAM" id="MobiDB-lite"/>
    </source>
</evidence>
<evidence type="ECO:0000313" key="2">
    <source>
        <dbReference type="EnsemblMetazoa" id="AEPI010813-PA"/>
    </source>
</evidence>
<dbReference type="Proteomes" id="UP000075885">
    <property type="component" value="Unassembled WGS sequence"/>
</dbReference>
<dbReference type="VEuPathDB" id="VectorBase:AEPI010813"/>
<reference evidence="3" key="1">
    <citation type="submission" date="2013-03" db="EMBL/GenBank/DDBJ databases">
        <title>The Genome Sequence of Anopheles epiroticus epiroticus2.</title>
        <authorList>
            <consortium name="The Broad Institute Genomics Platform"/>
            <person name="Neafsey D.E."/>
            <person name="Howell P."/>
            <person name="Walker B."/>
            <person name="Young S.K."/>
            <person name="Zeng Q."/>
            <person name="Gargeya S."/>
            <person name="Fitzgerald M."/>
            <person name="Haas B."/>
            <person name="Abouelleil A."/>
            <person name="Allen A.W."/>
            <person name="Alvarado L."/>
            <person name="Arachchi H.M."/>
            <person name="Berlin A.M."/>
            <person name="Chapman S.B."/>
            <person name="Gainer-Dewar J."/>
            <person name="Goldberg J."/>
            <person name="Griggs A."/>
            <person name="Gujja S."/>
            <person name="Hansen M."/>
            <person name="Howarth C."/>
            <person name="Imamovic A."/>
            <person name="Ireland A."/>
            <person name="Larimer J."/>
            <person name="McCowan C."/>
            <person name="Murphy C."/>
            <person name="Pearson M."/>
            <person name="Poon T.W."/>
            <person name="Priest M."/>
            <person name="Roberts A."/>
            <person name="Saif S."/>
            <person name="Shea T."/>
            <person name="Sisk P."/>
            <person name="Sykes S."/>
            <person name="Wortman J."/>
            <person name="Nusbaum C."/>
            <person name="Birren B."/>
        </authorList>
    </citation>
    <scope>NUCLEOTIDE SEQUENCE [LARGE SCALE GENOMIC DNA]</scope>
    <source>
        <strain evidence="3">Epiroticus2</strain>
    </source>
</reference>